<reference evidence="1 2" key="1">
    <citation type="submission" date="2019-11" db="EMBL/GenBank/DDBJ databases">
        <title>Comparative genomics of hydrocarbon-degrading Desulfosarcina strains.</title>
        <authorList>
            <person name="Watanabe M."/>
            <person name="Kojima H."/>
            <person name="Fukui M."/>
        </authorList>
    </citation>
    <scope>NUCLEOTIDE SEQUENCE [LARGE SCALE GENOMIC DNA]</scope>
    <source>
        <strain evidence="1 2">28bB2T</strain>
    </source>
</reference>
<accession>A0A5K7ZL91</accession>
<name>A0A5K7ZL91_9BACT</name>
<dbReference type="KEGG" id="dov:DSCO28_13330"/>
<proteinExistence type="predicted"/>
<sequence length="186" mass="20988">MKLSIYGDKLANAMAENRLLKLCLLVTLGLTIVNSLVAYHAMNNQKVVILPPVVDHKIEIRGNDADDEYLKLMGRYSIKLLLDYTPSNAEQNFSDFLKLASPRVFSSMRSDLDKIIEEVIRLRISSSFQINTIKKLGTTNRIELIGLRSKFADDVRIADAIENHIIEYEIDDGTFRITGVSQKNGT</sequence>
<organism evidence="1 2">
    <name type="scientific">Desulfosarcina ovata subsp. sediminis</name>
    <dbReference type="NCBI Taxonomy" id="885957"/>
    <lineage>
        <taxon>Bacteria</taxon>
        <taxon>Pseudomonadati</taxon>
        <taxon>Thermodesulfobacteriota</taxon>
        <taxon>Desulfobacteria</taxon>
        <taxon>Desulfobacterales</taxon>
        <taxon>Desulfosarcinaceae</taxon>
        <taxon>Desulfosarcina</taxon>
    </lineage>
</organism>
<dbReference type="Proteomes" id="UP000425960">
    <property type="component" value="Chromosome"/>
</dbReference>
<protein>
    <recommendedName>
        <fullName evidence="3">Type IV conjugative transfer system protein TraE</fullName>
    </recommendedName>
</protein>
<dbReference type="AlphaFoldDB" id="A0A5K7ZL91"/>
<evidence type="ECO:0000313" key="2">
    <source>
        <dbReference type="Proteomes" id="UP000425960"/>
    </source>
</evidence>
<evidence type="ECO:0000313" key="1">
    <source>
        <dbReference type="EMBL" id="BBO80767.1"/>
    </source>
</evidence>
<gene>
    <name evidence="1" type="ORF">DSCO28_13330</name>
</gene>
<evidence type="ECO:0008006" key="3">
    <source>
        <dbReference type="Google" id="ProtNLM"/>
    </source>
</evidence>
<dbReference type="EMBL" id="AP021876">
    <property type="protein sequence ID" value="BBO80767.1"/>
    <property type="molecule type" value="Genomic_DNA"/>
</dbReference>
<dbReference type="InterPro" id="IPR007973">
    <property type="entry name" value="Pilus_assembly_TraE"/>
</dbReference>
<dbReference type="RefSeq" id="WP_155321622.1">
    <property type="nucleotide sequence ID" value="NZ_AP021876.1"/>
</dbReference>
<dbReference type="Pfam" id="PF05309">
    <property type="entry name" value="TraE"/>
    <property type="match status" value="1"/>
</dbReference>